<evidence type="ECO:0000313" key="2">
    <source>
        <dbReference type="EMBL" id="KAJ4364620.1"/>
    </source>
</evidence>
<dbReference type="EMBL" id="JAPEUY010000017">
    <property type="protein sequence ID" value="KAJ4364620.1"/>
    <property type="molecule type" value="Genomic_DNA"/>
</dbReference>
<evidence type="ECO:0000256" key="1">
    <source>
        <dbReference type="SAM" id="MobiDB-lite"/>
    </source>
</evidence>
<feature type="region of interest" description="Disordered" evidence="1">
    <location>
        <begin position="346"/>
        <end position="412"/>
    </location>
</feature>
<feature type="compositionally biased region" description="Basic and acidic residues" evidence="1">
    <location>
        <begin position="392"/>
        <end position="412"/>
    </location>
</feature>
<feature type="region of interest" description="Disordered" evidence="1">
    <location>
        <begin position="312"/>
        <end position="331"/>
    </location>
</feature>
<proteinExistence type="predicted"/>
<accession>A0A9W9CIR8</accession>
<organism evidence="2 3">
    <name type="scientific">Neocucurbitaria cava</name>
    <dbReference type="NCBI Taxonomy" id="798079"/>
    <lineage>
        <taxon>Eukaryota</taxon>
        <taxon>Fungi</taxon>
        <taxon>Dikarya</taxon>
        <taxon>Ascomycota</taxon>
        <taxon>Pezizomycotina</taxon>
        <taxon>Dothideomycetes</taxon>
        <taxon>Pleosporomycetidae</taxon>
        <taxon>Pleosporales</taxon>
        <taxon>Pleosporineae</taxon>
        <taxon>Cucurbitariaceae</taxon>
        <taxon>Neocucurbitaria</taxon>
    </lineage>
</organism>
<evidence type="ECO:0000313" key="3">
    <source>
        <dbReference type="Proteomes" id="UP001140560"/>
    </source>
</evidence>
<keyword evidence="3" id="KW-1185">Reference proteome</keyword>
<protein>
    <submittedName>
        <fullName evidence="2">Uncharacterized protein</fullName>
    </submittedName>
</protein>
<reference evidence="2" key="1">
    <citation type="submission" date="2022-10" db="EMBL/GenBank/DDBJ databases">
        <title>Tapping the CABI collections for fungal endophytes: first genome assemblies for Collariella, Neodidymelliopsis, Ascochyta clinopodiicola, Didymella pomorum, Didymosphaeria variabile, Neocosmospora piperis and Neocucurbitaria cava.</title>
        <authorList>
            <person name="Hill R."/>
        </authorList>
    </citation>
    <scope>NUCLEOTIDE SEQUENCE</scope>
    <source>
        <strain evidence="2">IMI 356814</strain>
    </source>
</reference>
<feature type="region of interest" description="Disordered" evidence="1">
    <location>
        <begin position="449"/>
        <end position="498"/>
    </location>
</feature>
<feature type="compositionally biased region" description="Polar residues" evidence="1">
    <location>
        <begin position="359"/>
        <end position="376"/>
    </location>
</feature>
<sequence length="580" mass="64239">MSIICERALNRSGSPTGAPNSLPEFLYIITNDIVFPSFGSLDGLFTPSQTSHRFTKRKFAWDDLSTKGIETHLENKNRKLEITNFISTYDSEATALKFPPPSVSSNVKGGTQRITKLIIDTQGLVPAWAITTTTTRIPIWIEQGALPKMPKGVLHMTPKGFAAFEATAWICLDEARAILNLKEGVGERGEWMACGYIPRERVCGQVVIDAATKDKTRAINDMVDDASDMKQKAKKKQKREVAVYHGLRAPSIPVRTSSLQSLRPEERRRGDTQGRAIKPPRSRDTKKEHAMKLAQSLLKTALILSGMELEAERSTQEAKETQIRSDDWLPERDPKQQAAITLPGTPMKLTNEHVDGNYDLTNESSSINDRTTNQLLPKNKRLRRIAAQDFASPRETRGSSSREIHPEEPQHDIESMTKDLAATSINTNTPPPSPILPRKQDQRHVTFAINDEDSSSHYSNDVSSLAAESSDDVVVPTDHNLTHRQPTYNDSPPVLATPPPVTQPTDAAPISSVSPLTVAWFERIGHSLDKGIALKTRLAEVTARQQEMQEWREGGNAGYGWASGVLHDRAGLWRGGVGDE</sequence>
<feature type="compositionally biased region" description="Basic and acidic residues" evidence="1">
    <location>
        <begin position="263"/>
        <end position="272"/>
    </location>
</feature>
<name>A0A9W9CIR8_9PLEO</name>
<dbReference type="OrthoDB" id="3440338at2759"/>
<dbReference type="Proteomes" id="UP001140560">
    <property type="component" value="Unassembled WGS sequence"/>
</dbReference>
<comment type="caution">
    <text evidence="2">The sequence shown here is derived from an EMBL/GenBank/DDBJ whole genome shotgun (WGS) entry which is preliminary data.</text>
</comment>
<dbReference type="AlphaFoldDB" id="A0A9W9CIR8"/>
<gene>
    <name evidence="2" type="ORF">N0V83_009216</name>
</gene>
<feature type="region of interest" description="Disordered" evidence="1">
    <location>
        <begin position="254"/>
        <end position="289"/>
    </location>
</feature>